<name>A0AAN7BE06_9PEZI</name>
<evidence type="ECO:0000313" key="2">
    <source>
        <dbReference type="Proteomes" id="UP001301958"/>
    </source>
</evidence>
<dbReference type="EMBL" id="MU865759">
    <property type="protein sequence ID" value="KAK4220493.1"/>
    <property type="molecule type" value="Genomic_DNA"/>
</dbReference>
<proteinExistence type="predicted"/>
<evidence type="ECO:0000313" key="1">
    <source>
        <dbReference type="EMBL" id="KAK4220493.1"/>
    </source>
</evidence>
<reference evidence="1" key="1">
    <citation type="journal article" date="2023" name="Mol. Phylogenet. Evol.">
        <title>Genome-scale phylogeny and comparative genomics of the fungal order Sordariales.</title>
        <authorList>
            <person name="Hensen N."/>
            <person name="Bonometti L."/>
            <person name="Westerberg I."/>
            <person name="Brannstrom I.O."/>
            <person name="Guillou S."/>
            <person name="Cros-Aarteil S."/>
            <person name="Calhoun S."/>
            <person name="Haridas S."/>
            <person name="Kuo A."/>
            <person name="Mondo S."/>
            <person name="Pangilinan J."/>
            <person name="Riley R."/>
            <person name="LaButti K."/>
            <person name="Andreopoulos B."/>
            <person name="Lipzen A."/>
            <person name="Chen C."/>
            <person name="Yan M."/>
            <person name="Daum C."/>
            <person name="Ng V."/>
            <person name="Clum A."/>
            <person name="Steindorff A."/>
            <person name="Ohm R.A."/>
            <person name="Martin F."/>
            <person name="Silar P."/>
            <person name="Natvig D.O."/>
            <person name="Lalanne C."/>
            <person name="Gautier V."/>
            <person name="Ament-Velasquez S.L."/>
            <person name="Kruys A."/>
            <person name="Hutchinson M.I."/>
            <person name="Powell A.J."/>
            <person name="Barry K."/>
            <person name="Miller A.N."/>
            <person name="Grigoriev I.V."/>
            <person name="Debuchy R."/>
            <person name="Gladieux P."/>
            <person name="Hiltunen Thoren M."/>
            <person name="Johannesson H."/>
        </authorList>
    </citation>
    <scope>NUCLEOTIDE SEQUENCE</scope>
    <source>
        <strain evidence="1">CBS 990.96</strain>
    </source>
</reference>
<sequence length="136" mass="15658">MEKLGVDSYWANFLITKTPEIIATQLIKDAARLDEGRWPSHLAMHMPDKRHPLALDVGSYLTPSRDLPNNLKRFLYHKIIQQLRQSIRDGDFFRELLLPEDGYLLAADYHTEDVTFLLQPAPEVGTDCKAVRQRVA</sequence>
<reference evidence="1" key="2">
    <citation type="submission" date="2023-05" db="EMBL/GenBank/DDBJ databases">
        <authorList>
            <consortium name="Lawrence Berkeley National Laboratory"/>
            <person name="Steindorff A."/>
            <person name="Hensen N."/>
            <person name="Bonometti L."/>
            <person name="Westerberg I."/>
            <person name="Brannstrom I.O."/>
            <person name="Guillou S."/>
            <person name="Cros-Aarteil S."/>
            <person name="Calhoun S."/>
            <person name="Haridas S."/>
            <person name="Kuo A."/>
            <person name="Mondo S."/>
            <person name="Pangilinan J."/>
            <person name="Riley R."/>
            <person name="Labutti K."/>
            <person name="Andreopoulos B."/>
            <person name="Lipzen A."/>
            <person name="Chen C."/>
            <person name="Yanf M."/>
            <person name="Daum C."/>
            <person name="Ng V."/>
            <person name="Clum A."/>
            <person name="Ohm R."/>
            <person name="Martin F."/>
            <person name="Silar P."/>
            <person name="Natvig D."/>
            <person name="Lalanne C."/>
            <person name="Gautier V."/>
            <person name="Ament-Velasquez S.L."/>
            <person name="Kruys A."/>
            <person name="Hutchinson M.I."/>
            <person name="Powell A.J."/>
            <person name="Barry K."/>
            <person name="Miller A.N."/>
            <person name="Grigoriev I.V."/>
            <person name="Debuchy R."/>
            <person name="Gladieux P."/>
            <person name="Thoren M.H."/>
            <person name="Johannesson H."/>
        </authorList>
    </citation>
    <scope>NUCLEOTIDE SEQUENCE</scope>
    <source>
        <strain evidence="1">CBS 990.96</strain>
    </source>
</reference>
<protein>
    <submittedName>
        <fullName evidence="1">Uncharacterized protein</fullName>
    </submittedName>
</protein>
<accession>A0AAN7BE06</accession>
<keyword evidence="2" id="KW-1185">Reference proteome</keyword>
<comment type="caution">
    <text evidence="1">The sequence shown here is derived from an EMBL/GenBank/DDBJ whole genome shotgun (WGS) entry which is preliminary data.</text>
</comment>
<organism evidence="1 2">
    <name type="scientific">Podospora fimiseda</name>
    <dbReference type="NCBI Taxonomy" id="252190"/>
    <lineage>
        <taxon>Eukaryota</taxon>
        <taxon>Fungi</taxon>
        <taxon>Dikarya</taxon>
        <taxon>Ascomycota</taxon>
        <taxon>Pezizomycotina</taxon>
        <taxon>Sordariomycetes</taxon>
        <taxon>Sordariomycetidae</taxon>
        <taxon>Sordariales</taxon>
        <taxon>Podosporaceae</taxon>
        <taxon>Podospora</taxon>
    </lineage>
</organism>
<dbReference type="AlphaFoldDB" id="A0AAN7BE06"/>
<dbReference type="Proteomes" id="UP001301958">
    <property type="component" value="Unassembled WGS sequence"/>
</dbReference>
<gene>
    <name evidence="1" type="ORF">QBC38DRAFT_494198</name>
</gene>